<dbReference type="Pfam" id="PF00534">
    <property type="entry name" value="Glycos_transf_1"/>
    <property type="match status" value="1"/>
</dbReference>
<organism evidence="5 6">
    <name type="scientific">Martelella alba</name>
    <dbReference type="NCBI Taxonomy" id="2590451"/>
    <lineage>
        <taxon>Bacteria</taxon>
        <taxon>Pseudomonadati</taxon>
        <taxon>Pseudomonadota</taxon>
        <taxon>Alphaproteobacteria</taxon>
        <taxon>Hyphomicrobiales</taxon>
        <taxon>Aurantimonadaceae</taxon>
        <taxon>Martelella</taxon>
    </lineage>
</organism>
<sequence length="445" mass="50850">MTEAPETDKFPSIALISTHGYVSADPPLGAADTGGQVVYVLELAKKLAQLGYSVDLYTRRFEDQPEIDIVDDRVRVVRVPCGGKDFIPKEYLYRHLLEWSENALRYMRRNNLTYDFINSHYWDAGFAGMRLSEALDIPHLHTPHSLGIWKKRQMETDYPDRADQFEKDFNFSERIRFENQIYRSCDAVIATTPLQVDMIVDDYSLKEDRVYMIPPGYDDNRFYPVSAASRQMLREKFGFTGKTVLSLGRLATNKGYDLLIDGFAILAERVPDARLHLAVGGENMDELETRILSELKDQVQTLGLEDKVEFSGYVSDEDLPDIYRAADLFVLSSRYEPFGMTAIEAMASGTPTVVTTNGGLYRAISFGRHALFADTFDKYDLGIMMMKPFRHKRLNDRLSRMGAHKARSLFTWTGIAQQLISLVEGRPIRQSLRDSDWAEPWHDGD</sequence>
<evidence type="ECO:0000256" key="2">
    <source>
        <dbReference type="ARBA" id="ARBA00022679"/>
    </source>
</evidence>
<keyword evidence="1" id="KW-0328">Glycosyltransferase</keyword>
<dbReference type="Gene3D" id="3.40.50.2000">
    <property type="entry name" value="Glycogen Phosphorylase B"/>
    <property type="match status" value="2"/>
</dbReference>
<reference evidence="5 6" key="1">
    <citation type="submission" date="2019-06" db="EMBL/GenBank/DDBJ databases">
        <authorList>
            <person name="Li M."/>
        </authorList>
    </citation>
    <scope>NUCLEOTIDE SEQUENCE [LARGE SCALE GENOMIC DNA]</scope>
    <source>
        <strain evidence="5 6">BGMRC2036</strain>
    </source>
</reference>
<evidence type="ECO:0000259" key="4">
    <source>
        <dbReference type="Pfam" id="PF13439"/>
    </source>
</evidence>
<dbReference type="Proteomes" id="UP000318801">
    <property type="component" value="Unassembled WGS sequence"/>
</dbReference>
<feature type="domain" description="Glycosyl transferase family 1" evidence="3">
    <location>
        <begin position="238"/>
        <end position="375"/>
    </location>
</feature>
<protein>
    <submittedName>
        <fullName evidence="5">Glycosyltransferase family 1 protein</fullName>
    </submittedName>
</protein>
<accession>A0A506UGR7</accession>
<evidence type="ECO:0000313" key="6">
    <source>
        <dbReference type="Proteomes" id="UP000318801"/>
    </source>
</evidence>
<dbReference type="RefSeq" id="WP_141147929.1">
    <property type="nucleotide sequence ID" value="NZ_VHLG01000002.1"/>
</dbReference>
<proteinExistence type="predicted"/>
<dbReference type="GO" id="GO:0016757">
    <property type="term" value="F:glycosyltransferase activity"/>
    <property type="evidence" value="ECO:0007669"/>
    <property type="project" value="UniProtKB-KW"/>
</dbReference>
<dbReference type="InterPro" id="IPR028098">
    <property type="entry name" value="Glyco_trans_4-like_N"/>
</dbReference>
<dbReference type="EMBL" id="VHLG01000002">
    <property type="protein sequence ID" value="TPW32419.1"/>
    <property type="molecule type" value="Genomic_DNA"/>
</dbReference>
<dbReference type="OrthoDB" id="5490290at2"/>
<dbReference type="AlphaFoldDB" id="A0A506UGR7"/>
<keyword evidence="6" id="KW-1185">Reference proteome</keyword>
<dbReference type="InterPro" id="IPR001296">
    <property type="entry name" value="Glyco_trans_1"/>
</dbReference>
<dbReference type="SUPFAM" id="SSF53756">
    <property type="entry name" value="UDP-Glycosyltransferase/glycogen phosphorylase"/>
    <property type="match status" value="1"/>
</dbReference>
<dbReference type="PANTHER" id="PTHR12526:SF510">
    <property type="entry name" value="D-INOSITOL 3-PHOSPHATE GLYCOSYLTRANSFERASE"/>
    <property type="match status" value="1"/>
</dbReference>
<evidence type="ECO:0000256" key="1">
    <source>
        <dbReference type="ARBA" id="ARBA00022676"/>
    </source>
</evidence>
<evidence type="ECO:0000313" key="5">
    <source>
        <dbReference type="EMBL" id="TPW32419.1"/>
    </source>
</evidence>
<name>A0A506UGR7_9HYPH</name>
<gene>
    <name evidence="5" type="ORF">FJU08_05325</name>
</gene>
<evidence type="ECO:0000259" key="3">
    <source>
        <dbReference type="Pfam" id="PF00534"/>
    </source>
</evidence>
<feature type="domain" description="Glycosyltransferase subfamily 4-like N-terminal" evidence="4">
    <location>
        <begin position="34"/>
        <end position="221"/>
    </location>
</feature>
<dbReference type="PANTHER" id="PTHR12526">
    <property type="entry name" value="GLYCOSYLTRANSFERASE"/>
    <property type="match status" value="1"/>
</dbReference>
<comment type="caution">
    <text evidence="5">The sequence shown here is derived from an EMBL/GenBank/DDBJ whole genome shotgun (WGS) entry which is preliminary data.</text>
</comment>
<dbReference type="Pfam" id="PF13439">
    <property type="entry name" value="Glyco_transf_4"/>
    <property type="match status" value="1"/>
</dbReference>
<keyword evidence="2 5" id="KW-0808">Transferase</keyword>